<name>A0A8X6PFH0_NEPPI</name>
<dbReference type="EMBL" id="BMAW01069187">
    <property type="protein sequence ID" value="GFT67822.1"/>
    <property type="molecule type" value="Genomic_DNA"/>
</dbReference>
<comment type="caution">
    <text evidence="2">The sequence shown here is derived from an EMBL/GenBank/DDBJ whole genome shotgun (WGS) entry which is preliminary data.</text>
</comment>
<proteinExistence type="predicted"/>
<feature type="compositionally biased region" description="Polar residues" evidence="1">
    <location>
        <begin position="8"/>
        <end position="26"/>
    </location>
</feature>
<organism evidence="2 3">
    <name type="scientific">Nephila pilipes</name>
    <name type="common">Giant wood spider</name>
    <name type="synonym">Nephila maculata</name>
    <dbReference type="NCBI Taxonomy" id="299642"/>
    <lineage>
        <taxon>Eukaryota</taxon>
        <taxon>Metazoa</taxon>
        <taxon>Ecdysozoa</taxon>
        <taxon>Arthropoda</taxon>
        <taxon>Chelicerata</taxon>
        <taxon>Arachnida</taxon>
        <taxon>Araneae</taxon>
        <taxon>Araneomorphae</taxon>
        <taxon>Entelegynae</taxon>
        <taxon>Araneoidea</taxon>
        <taxon>Nephilidae</taxon>
        <taxon>Nephila</taxon>
    </lineage>
</organism>
<sequence>MQARQCRGGSSTQGAAENGGKQQAASQRTFTRAWSMLGKWQKHSAENDYHFICVAYATRAGGGASQPAAVSAASFISSRLRQRLLHKVSQPAVKALQGVKKYGKYSVRFTAAAMFKGQQRPGVR</sequence>
<evidence type="ECO:0000256" key="1">
    <source>
        <dbReference type="SAM" id="MobiDB-lite"/>
    </source>
</evidence>
<protein>
    <submittedName>
        <fullName evidence="2">Uncharacterized protein</fullName>
    </submittedName>
</protein>
<accession>A0A8X6PFH0</accession>
<keyword evidence="3" id="KW-1185">Reference proteome</keyword>
<gene>
    <name evidence="2" type="ORF">NPIL_125841</name>
</gene>
<evidence type="ECO:0000313" key="3">
    <source>
        <dbReference type="Proteomes" id="UP000887013"/>
    </source>
</evidence>
<dbReference type="Proteomes" id="UP000887013">
    <property type="component" value="Unassembled WGS sequence"/>
</dbReference>
<reference evidence="2" key="1">
    <citation type="submission" date="2020-08" db="EMBL/GenBank/DDBJ databases">
        <title>Multicomponent nature underlies the extraordinary mechanical properties of spider dragline silk.</title>
        <authorList>
            <person name="Kono N."/>
            <person name="Nakamura H."/>
            <person name="Mori M."/>
            <person name="Yoshida Y."/>
            <person name="Ohtoshi R."/>
            <person name="Malay A.D."/>
            <person name="Moran D.A.P."/>
            <person name="Tomita M."/>
            <person name="Numata K."/>
            <person name="Arakawa K."/>
        </authorList>
    </citation>
    <scope>NUCLEOTIDE SEQUENCE</scope>
</reference>
<dbReference type="AlphaFoldDB" id="A0A8X6PFH0"/>
<feature type="region of interest" description="Disordered" evidence="1">
    <location>
        <begin position="1"/>
        <end position="26"/>
    </location>
</feature>
<evidence type="ECO:0000313" key="2">
    <source>
        <dbReference type="EMBL" id="GFT67822.1"/>
    </source>
</evidence>